<name>A0ABS4JTB3_9FIRM</name>
<keyword evidence="6" id="KW-1185">Reference proteome</keyword>
<dbReference type="InterPro" id="IPR015797">
    <property type="entry name" value="NUDIX_hydrolase-like_dom_sf"/>
</dbReference>
<evidence type="ECO:0000256" key="3">
    <source>
        <dbReference type="RuleBase" id="RU003476"/>
    </source>
</evidence>
<comment type="caution">
    <text evidence="5">The sequence shown here is derived from an EMBL/GenBank/DDBJ whole genome shotgun (WGS) entry which is preliminary data.</text>
</comment>
<protein>
    <submittedName>
        <fullName evidence="5">8-oxo-dGTP pyrophosphatase MutT (NUDIX family)</fullName>
    </submittedName>
</protein>
<dbReference type="PRINTS" id="PR00502">
    <property type="entry name" value="NUDIXFAMILY"/>
</dbReference>
<dbReference type="InterPro" id="IPR000086">
    <property type="entry name" value="NUDIX_hydrolase_dom"/>
</dbReference>
<evidence type="ECO:0000313" key="5">
    <source>
        <dbReference type="EMBL" id="MBP2018770.1"/>
    </source>
</evidence>
<dbReference type="SUPFAM" id="SSF55811">
    <property type="entry name" value="Nudix"/>
    <property type="match status" value="1"/>
</dbReference>
<comment type="similarity">
    <text evidence="1 3">Belongs to the Nudix hydrolase family.</text>
</comment>
<proteinExistence type="inferred from homology"/>
<dbReference type="Pfam" id="PF00293">
    <property type="entry name" value="NUDIX"/>
    <property type="match status" value="1"/>
</dbReference>
<evidence type="ECO:0000313" key="6">
    <source>
        <dbReference type="Proteomes" id="UP001519289"/>
    </source>
</evidence>
<reference evidence="5 6" key="1">
    <citation type="submission" date="2021-03" db="EMBL/GenBank/DDBJ databases">
        <title>Genomic Encyclopedia of Type Strains, Phase IV (KMG-IV): sequencing the most valuable type-strain genomes for metagenomic binning, comparative biology and taxonomic classification.</title>
        <authorList>
            <person name="Goeker M."/>
        </authorList>
    </citation>
    <scope>NUCLEOTIDE SEQUENCE [LARGE SCALE GENOMIC DNA]</scope>
    <source>
        <strain evidence="5 6">DSM 27138</strain>
    </source>
</reference>
<evidence type="ECO:0000259" key="4">
    <source>
        <dbReference type="PROSITE" id="PS51462"/>
    </source>
</evidence>
<dbReference type="InterPro" id="IPR020084">
    <property type="entry name" value="NUDIX_hydrolase_CS"/>
</dbReference>
<dbReference type="Proteomes" id="UP001519289">
    <property type="component" value="Unassembled WGS sequence"/>
</dbReference>
<sequence>MAHVTGEVLARAEAELGRPVVLTWRYPIGPAEMEMVVSSTRGQRRLHDVTLFIFNPAGQLALIRKHNYPPGIWRAPGGGVAPGEELAAGAAREAWEETGLKVRITRYLLRVHVTFTCGEREQPWTTHVLLAEADGEPTVRDPKEISAVAWGSLTDLCGPIADAMLATPRGLFTYRAALHRTVAKLLNVI</sequence>
<evidence type="ECO:0000256" key="2">
    <source>
        <dbReference type="ARBA" id="ARBA00022801"/>
    </source>
</evidence>
<dbReference type="CDD" id="cd02883">
    <property type="entry name" value="NUDIX_Hydrolase"/>
    <property type="match status" value="1"/>
</dbReference>
<dbReference type="EMBL" id="JAGGLG010000017">
    <property type="protein sequence ID" value="MBP2018770.1"/>
    <property type="molecule type" value="Genomic_DNA"/>
</dbReference>
<evidence type="ECO:0000256" key="1">
    <source>
        <dbReference type="ARBA" id="ARBA00005582"/>
    </source>
</evidence>
<keyword evidence="2 3" id="KW-0378">Hydrolase</keyword>
<dbReference type="PROSITE" id="PS00893">
    <property type="entry name" value="NUDIX_BOX"/>
    <property type="match status" value="1"/>
</dbReference>
<dbReference type="Gene3D" id="3.90.79.10">
    <property type="entry name" value="Nucleoside Triphosphate Pyrophosphohydrolase"/>
    <property type="match status" value="1"/>
</dbReference>
<dbReference type="PANTHER" id="PTHR43736">
    <property type="entry name" value="ADP-RIBOSE PYROPHOSPHATASE"/>
    <property type="match status" value="1"/>
</dbReference>
<dbReference type="PANTHER" id="PTHR43736:SF1">
    <property type="entry name" value="DIHYDRONEOPTERIN TRIPHOSPHATE DIPHOSPHATASE"/>
    <property type="match status" value="1"/>
</dbReference>
<feature type="domain" description="Nudix hydrolase" evidence="4">
    <location>
        <begin position="44"/>
        <end position="178"/>
    </location>
</feature>
<gene>
    <name evidence="5" type="ORF">J2Z79_002185</name>
</gene>
<dbReference type="PROSITE" id="PS51462">
    <property type="entry name" value="NUDIX"/>
    <property type="match status" value="1"/>
</dbReference>
<accession>A0ABS4JTB3</accession>
<organism evidence="5 6">
    <name type="scientific">Symbiobacterium terraclitae</name>
    <dbReference type="NCBI Taxonomy" id="557451"/>
    <lineage>
        <taxon>Bacteria</taxon>
        <taxon>Bacillati</taxon>
        <taxon>Bacillota</taxon>
        <taxon>Clostridia</taxon>
        <taxon>Eubacteriales</taxon>
        <taxon>Symbiobacteriaceae</taxon>
        <taxon>Symbiobacterium</taxon>
    </lineage>
</organism>
<dbReference type="InterPro" id="IPR020476">
    <property type="entry name" value="Nudix_hydrolase"/>
</dbReference>